<evidence type="ECO:0000256" key="1">
    <source>
        <dbReference type="SAM" id="Phobius"/>
    </source>
</evidence>
<dbReference type="EMBL" id="BMIA01000006">
    <property type="protein sequence ID" value="GGH53883.1"/>
    <property type="molecule type" value="Genomic_DNA"/>
</dbReference>
<evidence type="ECO:0008006" key="4">
    <source>
        <dbReference type="Google" id="ProtNLM"/>
    </source>
</evidence>
<name>A0ABQ1ZA17_9BACT</name>
<keyword evidence="3" id="KW-1185">Reference proteome</keyword>
<organism evidence="2 3">
    <name type="scientific">Dyadobacter endophyticus</name>
    <dbReference type="NCBI Taxonomy" id="1749036"/>
    <lineage>
        <taxon>Bacteria</taxon>
        <taxon>Pseudomonadati</taxon>
        <taxon>Bacteroidota</taxon>
        <taxon>Cytophagia</taxon>
        <taxon>Cytophagales</taxon>
        <taxon>Spirosomataceae</taxon>
        <taxon>Dyadobacter</taxon>
    </lineage>
</organism>
<keyword evidence="1" id="KW-1133">Transmembrane helix</keyword>
<evidence type="ECO:0000313" key="2">
    <source>
        <dbReference type="EMBL" id="GGH53883.1"/>
    </source>
</evidence>
<gene>
    <name evidence="2" type="ORF">GCM10007423_59850</name>
</gene>
<proteinExistence type="predicted"/>
<feature type="transmembrane region" description="Helical" evidence="1">
    <location>
        <begin position="37"/>
        <end position="55"/>
    </location>
</feature>
<sequence length="64" mass="7125">MKLSLRNAVLILLAGMIVLATGSFLNSAKTQFSDPIILSGLTIEFIGTIWLVLCLNQRRRRHKA</sequence>
<keyword evidence="1" id="KW-0812">Transmembrane</keyword>
<reference evidence="3" key="1">
    <citation type="journal article" date="2019" name="Int. J. Syst. Evol. Microbiol.">
        <title>The Global Catalogue of Microorganisms (GCM) 10K type strain sequencing project: providing services to taxonomists for standard genome sequencing and annotation.</title>
        <authorList>
            <consortium name="The Broad Institute Genomics Platform"/>
            <consortium name="The Broad Institute Genome Sequencing Center for Infectious Disease"/>
            <person name="Wu L."/>
            <person name="Ma J."/>
        </authorList>
    </citation>
    <scope>NUCLEOTIDE SEQUENCE [LARGE SCALE GENOMIC DNA]</scope>
    <source>
        <strain evidence="3">CGMCC 1.15288</strain>
    </source>
</reference>
<keyword evidence="1" id="KW-0472">Membrane</keyword>
<comment type="caution">
    <text evidence="2">The sequence shown here is derived from an EMBL/GenBank/DDBJ whole genome shotgun (WGS) entry which is preliminary data.</text>
</comment>
<dbReference type="Proteomes" id="UP000600214">
    <property type="component" value="Unassembled WGS sequence"/>
</dbReference>
<protein>
    <recommendedName>
        <fullName evidence="4">DUF3098 domain-containing protein</fullName>
    </recommendedName>
</protein>
<evidence type="ECO:0000313" key="3">
    <source>
        <dbReference type="Proteomes" id="UP000600214"/>
    </source>
</evidence>
<dbReference type="RefSeq" id="WP_188939042.1">
    <property type="nucleotide sequence ID" value="NZ_BMIA01000006.1"/>
</dbReference>
<accession>A0ABQ1ZA17</accession>